<dbReference type="SMART" id="SM00448">
    <property type="entry name" value="REC"/>
    <property type="match status" value="1"/>
</dbReference>
<feature type="modified residue" description="4-aspartylphosphate" evidence="7">
    <location>
        <position position="56"/>
    </location>
</feature>
<dbReference type="PANTHER" id="PTHR48111:SF22">
    <property type="entry name" value="REGULATOR OF RPOS"/>
    <property type="match status" value="1"/>
</dbReference>
<keyword evidence="5 8" id="KW-0238">DNA-binding</keyword>
<comment type="subcellular location">
    <subcellularLocation>
        <location evidence="1">Cytoplasm</location>
    </subcellularLocation>
</comment>
<keyword evidence="3" id="KW-0902">Two-component regulatory system</keyword>
<dbReference type="EMBL" id="JPMX01000077">
    <property type="protein sequence ID" value="KGH45433.1"/>
    <property type="molecule type" value="Genomic_DNA"/>
</dbReference>
<evidence type="ECO:0000259" key="10">
    <source>
        <dbReference type="PROSITE" id="PS51755"/>
    </source>
</evidence>
<accession>A0A098Y3I1</accession>
<dbReference type="OrthoDB" id="5177151at2"/>
<keyword evidence="12" id="KW-1185">Reference proteome</keyword>
<evidence type="ECO:0000256" key="3">
    <source>
        <dbReference type="ARBA" id="ARBA00023012"/>
    </source>
</evidence>
<dbReference type="GO" id="GO:0000156">
    <property type="term" value="F:phosphorelay response regulator activity"/>
    <property type="evidence" value="ECO:0007669"/>
    <property type="project" value="TreeGrafter"/>
</dbReference>
<dbReference type="Gene3D" id="1.10.10.10">
    <property type="entry name" value="Winged helix-like DNA-binding domain superfamily/Winged helix DNA-binding domain"/>
    <property type="match status" value="1"/>
</dbReference>
<dbReference type="InterPro" id="IPR001867">
    <property type="entry name" value="OmpR/PhoB-type_DNA-bd"/>
</dbReference>
<dbReference type="PANTHER" id="PTHR48111">
    <property type="entry name" value="REGULATOR OF RPOS"/>
    <property type="match status" value="1"/>
</dbReference>
<keyword evidence="4" id="KW-0805">Transcription regulation</keyword>
<dbReference type="SMART" id="SM00862">
    <property type="entry name" value="Trans_reg_C"/>
    <property type="match status" value="1"/>
</dbReference>
<dbReference type="AlphaFoldDB" id="A0A098Y3I1"/>
<evidence type="ECO:0000256" key="2">
    <source>
        <dbReference type="ARBA" id="ARBA00022553"/>
    </source>
</evidence>
<protein>
    <submittedName>
        <fullName evidence="11">Transcriptional regulator</fullName>
    </submittedName>
</protein>
<reference evidence="11 12" key="1">
    <citation type="submission" date="2014-07" db="EMBL/GenBank/DDBJ databases">
        <title>Biosystematic studies on Modestobacter strains isolated from extreme hyper-arid desert soil and from historic building.</title>
        <authorList>
            <person name="Bukarasam K."/>
            <person name="Bull A."/>
            <person name="Girard G."/>
            <person name="van Wezel G."/>
            <person name="Goodfellow M."/>
        </authorList>
    </citation>
    <scope>NUCLEOTIDE SEQUENCE [LARGE SCALE GENOMIC DNA]</scope>
    <source>
        <strain evidence="11 12">KNN45-2b</strain>
    </source>
</reference>
<evidence type="ECO:0000256" key="8">
    <source>
        <dbReference type="PROSITE-ProRule" id="PRU01091"/>
    </source>
</evidence>
<dbReference type="RefSeq" id="WP_036337483.1">
    <property type="nucleotide sequence ID" value="NZ_JPMX01000077.1"/>
</dbReference>
<evidence type="ECO:0000313" key="11">
    <source>
        <dbReference type="EMBL" id="KGH45433.1"/>
    </source>
</evidence>
<dbReference type="InterPro" id="IPR011006">
    <property type="entry name" value="CheY-like_superfamily"/>
</dbReference>
<dbReference type="GO" id="GO:0032993">
    <property type="term" value="C:protein-DNA complex"/>
    <property type="evidence" value="ECO:0007669"/>
    <property type="project" value="TreeGrafter"/>
</dbReference>
<sequence length="225" mass="24531">MAANRPRVLVVEDDAVIRSALEVALRGEGYEVRAEPDGTGLQQVVADFRPDLAVLDVRLPVGPDGYAMGRLIRRASSLPILFLTAADSVDDRLAGFQAGADDYLAKPFSMAELLARVQALLRRSGRLASASWQVGDLLVDDAARIVVRAGVPLELTRTEYDLLVMLVQQVGRVLSKTQLLTQVWGFDAYDTNLVEVHMSALRRKLEAAGPRLVHTVRGAGYVLRA</sequence>
<keyword evidence="2 7" id="KW-0597">Phosphoprotein</keyword>
<organism evidence="11 12">
    <name type="scientific">Modestobacter caceresii</name>
    <dbReference type="NCBI Taxonomy" id="1522368"/>
    <lineage>
        <taxon>Bacteria</taxon>
        <taxon>Bacillati</taxon>
        <taxon>Actinomycetota</taxon>
        <taxon>Actinomycetes</taxon>
        <taxon>Geodermatophilales</taxon>
        <taxon>Geodermatophilaceae</taxon>
        <taxon>Modestobacter</taxon>
    </lineage>
</organism>
<dbReference type="Pfam" id="PF00486">
    <property type="entry name" value="Trans_reg_C"/>
    <property type="match status" value="1"/>
</dbReference>
<feature type="domain" description="OmpR/PhoB-type" evidence="10">
    <location>
        <begin position="129"/>
        <end position="225"/>
    </location>
</feature>
<evidence type="ECO:0000313" key="12">
    <source>
        <dbReference type="Proteomes" id="UP000029713"/>
    </source>
</evidence>
<dbReference type="SUPFAM" id="SSF52172">
    <property type="entry name" value="CheY-like"/>
    <property type="match status" value="1"/>
</dbReference>
<dbReference type="PROSITE" id="PS50110">
    <property type="entry name" value="RESPONSE_REGULATORY"/>
    <property type="match status" value="1"/>
</dbReference>
<dbReference type="STRING" id="1522368.IN07_17205"/>
<proteinExistence type="predicted"/>
<name>A0A098Y3I1_9ACTN</name>
<dbReference type="GO" id="GO:0006355">
    <property type="term" value="P:regulation of DNA-templated transcription"/>
    <property type="evidence" value="ECO:0007669"/>
    <property type="project" value="InterPro"/>
</dbReference>
<feature type="DNA-binding region" description="OmpR/PhoB-type" evidence="8">
    <location>
        <begin position="129"/>
        <end position="225"/>
    </location>
</feature>
<evidence type="ECO:0000256" key="5">
    <source>
        <dbReference type="ARBA" id="ARBA00023125"/>
    </source>
</evidence>
<dbReference type="Gene3D" id="3.40.50.2300">
    <property type="match status" value="1"/>
</dbReference>
<dbReference type="GO" id="GO:0000976">
    <property type="term" value="F:transcription cis-regulatory region binding"/>
    <property type="evidence" value="ECO:0007669"/>
    <property type="project" value="TreeGrafter"/>
</dbReference>
<feature type="domain" description="Response regulatory" evidence="9">
    <location>
        <begin position="7"/>
        <end position="121"/>
    </location>
</feature>
<dbReference type="InterPro" id="IPR001789">
    <property type="entry name" value="Sig_transdc_resp-reg_receiver"/>
</dbReference>
<evidence type="ECO:0000259" key="9">
    <source>
        <dbReference type="PROSITE" id="PS50110"/>
    </source>
</evidence>
<dbReference type="Proteomes" id="UP000029713">
    <property type="component" value="Unassembled WGS sequence"/>
</dbReference>
<dbReference type="InterPro" id="IPR036388">
    <property type="entry name" value="WH-like_DNA-bd_sf"/>
</dbReference>
<evidence type="ECO:0000256" key="1">
    <source>
        <dbReference type="ARBA" id="ARBA00004496"/>
    </source>
</evidence>
<keyword evidence="6" id="KW-0804">Transcription</keyword>
<gene>
    <name evidence="11" type="ORF">IN07_17205</name>
</gene>
<evidence type="ECO:0000256" key="6">
    <source>
        <dbReference type="ARBA" id="ARBA00023163"/>
    </source>
</evidence>
<dbReference type="Pfam" id="PF00072">
    <property type="entry name" value="Response_reg"/>
    <property type="match status" value="1"/>
</dbReference>
<dbReference type="PROSITE" id="PS51755">
    <property type="entry name" value="OMPR_PHOB"/>
    <property type="match status" value="1"/>
</dbReference>
<dbReference type="GO" id="GO:0005829">
    <property type="term" value="C:cytosol"/>
    <property type="evidence" value="ECO:0007669"/>
    <property type="project" value="TreeGrafter"/>
</dbReference>
<dbReference type="Gene3D" id="6.10.250.690">
    <property type="match status" value="1"/>
</dbReference>
<evidence type="ECO:0000256" key="4">
    <source>
        <dbReference type="ARBA" id="ARBA00023015"/>
    </source>
</evidence>
<evidence type="ECO:0000256" key="7">
    <source>
        <dbReference type="PROSITE-ProRule" id="PRU00169"/>
    </source>
</evidence>
<dbReference type="InterPro" id="IPR039420">
    <property type="entry name" value="WalR-like"/>
</dbReference>
<comment type="caution">
    <text evidence="11">The sequence shown here is derived from an EMBL/GenBank/DDBJ whole genome shotgun (WGS) entry which is preliminary data.</text>
</comment>
<dbReference type="CDD" id="cd00383">
    <property type="entry name" value="trans_reg_C"/>
    <property type="match status" value="1"/>
</dbReference>